<name>A0ABM4X4U4_COFAR</name>
<dbReference type="Proteomes" id="UP001652660">
    <property type="component" value="Chromosome 3c"/>
</dbReference>
<dbReference type="PANTHER" id="PTHR15140">
    <property type="entry name" value="TUBULIN-SPECIFIC CHAPERONE E"/>
    <property type="match status" value="1"/>
</dbReference>
<gene>
    <name evidence="2" type="primary">LOC140037816</name>
    <name evidence="3" type="synonym">LOC140037825</name>
</gene>
<dbReference type="SUPFAM" id="SSF52047">
    <property type="entry name" value="RNI-like"/>
    <property type="match status" value="1"/>
</dbReference>
<protein>
    <submittedName>
        <fullName evidence="2 3">Late blight resistance protein homolog R1A-3</fullName>
    </submittedName>
</protein>
<organism evidence="1 2">
    <name type="scientific">Coffea arabica</name>
    <name type="common">Arabian coffee</name>
    <dbReference type="NCBI Taxonomy" id="13443"/>
    <lineage>
        <taxon>Eukaryota</taxon>
        <taxon>Viridiplantae</taxon>
        <taxon>Streptophyta</taxon>
        <taxon>Embryophyta</taxon>
        <taxon>Tracheophyta</taxon>
        <taxon>Spermatophyta</taxon>
        <taxon>Magnoliopsida</taxon>
        <taxon>eudicotyledons</taxon>
        <taxon>Gunneridae</taxon>
        <taxon>Pentapetalae</taxon>
        <taxon>asterids</taxon>
        <taxon>lamiids</taxon>
        <taxon>Gentianales</taxon>
        <taxon>Rubiaceae</taxon>
        <taxon>Ixoroideae</taxon>
        <taxon>Gardenieae complex</taxon>
        <taxon>Bertiereae - Coffeeae clade</taxon>
        <taxon>Coffeeae</taxon>
        <taxon>Coffea</taxon>
    </lineage>
</organism>
<evidence type="ECO:0000313" key="3">
    <source>
        <dbReference type="RefSeq" id="XP_071939065.1"/>
    </source>
</evidence>
<dbReference type="InterPro" id="IPR032675">
    <property type="entry name" value="LRR_dom_sf"/>
</dbReference>
<dbReference type="GeneID" id="140037816"/>
<evidence type="ECO:0000313" key="1">
    <source>
        <dbReference type="Proteomes" id="UP001652660"/>
    </source>
</evidence>
<evidence type="ECO:0000313" key="2">
    <source>
        <dbReference type="RefSeq" id="XP_071939056.1"/>
    </source>
</evidence>
<accession>A0ABM4X4U4</accession>
<dbReference type="Gene3D" id="3.80.10.10">
    <property type="entry name" value="Ribonuclease Inhibitor"/>
    <property type="match status" value="1"/>
</dbReference>
<reference evidence="2 3" key="1">
    <citation type="submission" date="2025-05" db="UniProtKB">
        <authorList>
            <consortium name="RefSeq"/>
        </authorList>
    </citation>
    <scope>IDENTIFICATION</scope>
    <source>
        <tissue evidence="2 3">Leaves</tissue>
    </source>
</reference>
<proteinExistence type="predicted"/>
<keyword evidence="1" id="KW-1185">Reference proteome</keyword>
<dbReference type="RefSeq" id="XP_071939065.1">
    <property type="nucleotide sequence ID" value="XM_072082964.1"/>
</dbReference>
<dbReference type="PANTHER" id="PTHR15140:SF37">
    <property type="entry name" value="UBIQUITIN-LIKE DOMAIN-CONTAINING PROTEIN"/>
    <property type="match status" value="1"/>
</dbReference>
<dbReference type="RefSeq" id="XP_071939056.1">
    <property type="nucleotide sequence ID" value="XM_072082955.1"/>
</dbReference>
<sequence>MSLIEELPNLEVLKLRGRAMVGQRWELMEGGFPKLRVLTLEEVEVVEWTEADPDSGDYFPCLQQLNLKRIFYLETMPACLGSISTLETINVRSCRDGVESLVRKIEAAQEYNNGNENLKIISIGNICFFVLQLPEALEIVIGLAFFGAFVED</sequence>